<evidence type="ECO:0000256" key="5">
    <source>
        <dbReference type="SAM" id="Phobius"/>
    </source>
</evidence>
<keyword evidence="3 7" id="KW-0012">Acyltransferase</keyword>
<dbReference type="CDD" id="cd07990">
    <property type="entry name" value="LPLAT_LCLAT1-like"/>
    <property type="match status" value="1"/>
</dbReference>
<feature type="transmembrane region" description="Helical" evidence="5">
    <location>
        <begin position="399"/>
        <end position="420"/>
    </location>
</feature>
<sequence>MSVKMASEPSMRRKPAEEQNITKPETPAVIKSLRKSRGVRVDHPGGEIKHGLGMQILRIILATIYTIATCISIVTTQLVGLPLYWYNKDLYYAYMALTKQSFGIYVTSFTQWWSPTVVRISGDASVAGELVKTENGGVQLQFPDRLVLIANHQLYSDWLYLWWAAYTNKRKMHGHIYIILKESLKHIPIVGWGMMFYGFIFMSRKMATDQPRIAHRLNKLKERHSGPLSGEKGLDPMWLLLFPEGTNASPNMRIKSAEWAEKTGVADVKHTLLPRSTGSLFCLNELENTVDYVYDCTLAYEGIECGEYGQDLYTLRSMYFAGQPPPSVNMYWRKFAIKDIPLQDGEKFDLWLRERWYEKDAIMEEYASTGRFPVSPSESEEDFIETEVKLSHRWEVGNIFVVLAALGLIFNLLGRAWSVVGFGKR</sequence>
<accession>A0A9P7ZA43</accession>
<evidence type="ECO:0000259" key="6">
    <source>
        <dbReference type="SMART" id="SM00563"/>
    </source>
</evidence>
<dbReference type="GO" id="GO:0016746">
    <property type="term" value="F:acyltransferase activity"/>
    <property type="evidence" value="ECO:0007669"/>
    <property type="project" value="UniProtKB-KW"/>
</dbReference>
<dbReference type="InterPro" id="IPR002123">
    <property type="entry name" value="Plipid/glycerol_acylTrfase"/>
</dbReference>
<comment type="similarity">
    <text evidence="1">Belongs to the 1-acyl-sn-glycerol-3-phosphate acyltransferase family.</text>
</comment>
<feature type="region of interest" description="Disordered" evidence="4">
    <location>
        <begin position="1"/>
        <end position="23"/>
    </location>
</feature>
<keyword evidence="8" id="KW-1185">Reference proteome</keyword>
<dbReference type="EMBL" id="MU253756">
    <property type="protein sequence ID" value="KAG9248092.1"/>
    <property type="molecule type" value="Genomic_DNA"/>
</dbReference>
<dbReference type="OrthoDB" id="189226at2759"/>
<dbReference type="Proteomes" id="UP000887226">
    <property type="component" value="Unassembled WGS sequence"/>
</dbReference>
<dbReference type="PANTHER" id="PTHR10983">
    <property type="entry name" value="1-ACYLGLYCEROL-3-PHOSPHATE ACYLTRANSFERASE-RELATED"/>
    <property type="match status" value="1"/>
</dbReference>
<feature type="transmembrane region" description="Helical" evidence="5">
    <location>
        <begin position="59"/>
        <end position="85"/>
    </location>
</feature>
<dbReference type="PANTHER" id="PTHR10983:SF16">
    <property type="entry name" value="LYSOCARDIOLIPIN ACYLTRANSFERASE 1"/>
    <property type="match status" value="1"/>
</dbReference>
<evidence type="ECO:0000256" key="2">
    <source>
        <dbReference type="ARBA" id="ARBA00022679"/>
    </source>
</evidence>
<evidence type="ECO:0000256" key="4">
    <source>
        <dbReference type="SAM" id="MobiDB-lite"/>
    </source>
</evidence>
<keyword evidence="2" id="KW-0808">Transferase</keyword>
<dbReference type="GO" id="GO:0005783">
    <property type="term" value="C:endoplasmic reticulum"/>
    <property type="evidence" value="ECO:0007669"/>
    <property type="project" value="TreeGrafter"/>
</dbReference>
<keyword evidence="5" id="KW-1133">Transmembrane helix</keyword>
<evidence type="ECO:0000313" key="8">
    <source>
        <dbReference type="Proteomes" id="UP000887226"/>
    </source>
</evidence>
<dbReference type="SMART" id="SM00563">
    <property type="entry name" value="PlsC"/>
    <property type="match status" value="1"/>
</dbReference>
<evidence type="ECO:0000256" key="3">
    <source>
        <dbReference type="ARBA" id="ARBA00023315"/>
    </source>
</evidence>
<feature type="domain" description="Phospholipid/glycerol acyltransferase" evidence="6">
    <location>
        <begin position="146"/>
        <end position="280"/>
    </location>
</feature>
<dbReference type="InterPro" id="IPR032098">
    <property type="entry name" value="Acyltransf_C"/>
</dbReference>
<gene>
    <name evidence="7" type="ORF">BJ878DRAFT_93724</name>
</gene>
<reference evidence="7" key="1">
    <citation type="journal article" date="2021" name="IMA Fungus">
        <title>Genomic characterization of three marine fungi, including Emericellopsis atlantica sp. nov. with signatures of a generalist lifestyle and marine biomass degradation.</title>
        <authorList>
            <person name="Hagestad O.C."/>
            <person name="Hou L."/>
            <person name="Andersen J.H."/>
            <person name="Hansen E.H."/>
            <person name="Altermark B."/>
            <person name="Li C."/>
            <person name="Kuhnert E."/>
            <person name="Cox R.J."/>
            <person name="Crous P.W."/>
            <person name="Spatafora J.W."/>
            <person name="Lail K."/>
            <person name="Amirebrahimi M."/>
            <person name="Lipzen A."/>
            <person name="Pangilinan J."/>
            <person name="Andreopoulos W."/>
            <person name="Hayes R.D."/>
            <person name="Ng V."/>
            <person name="Grigoriev I.V."/>
            <person name="Jackson S.A."/>
            <person name="Sutton T.D.S."/>
            <person name="Dobson A.D.W."/>
            <person name="Rama T."/>
        </authorList>
    </citation>
    <scope>NUCLEOTIDE SEQUENCE</scope>
    <source>
        <strain evidence="7">TRa3180A</strain>
    </source>
</reference>
<dbReference type="Pfam" id="PF01553">
    <property type="entry name" value="Acyltransferase"/>
    <property type="match status" value="1"/>
</dbReference>
<name>A0A9P7ZA43_9HELO</name>
<keyword evidence="5" id="KW-0812">Transmembrane</keyword>
<dbReference type="GO" id="GO:0036149">
    <property type="term" value="P:phosphatidylinositol acyl-chain remodeling"/>
    <property type="evidence" value="ECO:0007669"/>
    <property type="project" value="TreeGrafter"/>
</dbReference>
<dbReference type="Pfam" id="PF16076">
    <property type="entry name" value="Acyltransf_C"/>
    <property type="match status" value="1"/>
</dbReference>
<feature type="transmembrane region" description="Helical" evidence="5">
    <location>
        <begin position="186"/>
        <end position="203"/>
    </location>
</feature>
<evidence type="ECO:0000313" key="7">
    <source>
        <dbReference type="EMBL" id="KAG9248092.1"/>
    </source>
</evidence>
<dbReference type="AlphaFoldDB" id="A0A9P7ZA43"/>
<proteinExistence type="inferred from homology"/>
<comment type="caution">
    <text evidence="7">The sequence shown here is derived from an EMBL/GenBank/DDBJ whole genome shotgun (WGS) entry which is preliminary data.</text>
</comment>
<keyword evidence="5" id="KW-0472">Membrane</keyword>
<protein>
    <submittedName>
        <fullName evidence="7">Acyltransferase-domain-containing protein</fullName>
    </submittedName>
</protein>
<evidence type="ECO:0000256" key="1">
    <source>
        <dbReference type="ARBA" id="ARBA00008655"/>
    </source>
</evidence>
<organism evidence="7 8">
    <name type="scientific">Calycina marina</name>
    <dbReference type="NCBI Taxonomy" id="1763456"/>
    <lineage>
        <taxon>Eukaryota</taxon>
        <taxon>Fungi</taxon>
        <taxon>Dikarya</taxon>
        <taxon>Ascomycota</taxon>
        <taxon>Pezizomycotina</taxon>
        <taxon>Leotiomycetes</taxon>
        <taxon>Helotiales</taxon>
        <taxon>Pezizellaceae</taxon>
        <taxon>Calycina</taxon>
    </lineage>
</organism>
<dbReference type="SUPFAM" id="SSF69593">
    <property type="entry name" value="Glycerol-3-phosphate (1)-acyltransferase"/>
    <property type="match status" value="1"/>
</dbReference>